<protein>
    <submittedName>
        <fullName evidence="2">Uncharacterized protein</fullName>
    </submittedName>
</protein>
<proteinExistence type="predicted"/>
<feature type="compositionally biased region" description="Polar residues" evidence="1">
    <location>
        <begin position="545"/>
        <end position="561"/>
    </location>
</feature>
<feature type="region of interest" description="Disordered" evidence="1">
    <location>
        <begin position="54"/>
        <end position="194"/>
    </location>
</feature>
<evidence type="ECO:0000313" key="3">
    <source>
        <dbReference type="Proteomes" id="UP001303046"/>
    </source>
</evidence>
<feature type="compositionally biased region" description="Polar residues" evidence="1">
    <location>
        <begin position="94"/>
        <end position="116"/>
    </location>
</feature>
<dbReference type="Proteomes" id="UP001303046">
    <property type="component" value="Unassembled WGS sequence"/>
</dbReference>
<comment type="caution">
    <text evidence="2">The sequence shown here is derived from an EMBL/GenBank/DDBJ whole genome shotgun (WGS) entry which is preliminary data.</text>
</comment>
<feature type="compositionally biased region" description="Basic and acidic residues" evidence="1">
    <location>
        <begin position="54"/>
        <end position="65"/>
    </location>
</feature>
<feature type="region of interest" description="Disordered" evidence="1">
    <location>
        <begin position="213"/>
        <end position="364"/>
    </location>
</feature>
<feature type="compositionally biased region" description="Polar residues" evidence="1">
    <location>
        <begin position="69"/>
        <end position="85"/>
    </location>
</feature>
<feature type="region of interest" description="Disordered" evidence="1">
    <location>
        <begin position="422"/>
        <end position="460"/>
    </location>
</feature>
<accession>A0ABR1BUZ3</accession>
<evidence type="ECO:0000256" key="1">
    <source>
        <dbReference type="SAM" id="MobiDB-lite"/>
    </source>
</evidence>
<feature type="region of interest" description="Disordered" evidence="1">
    <location>
        <begin position="539"/>
        <end position="564"/>
    </location>
</feature>
<reference evidence="2 3" key="1">
    <citation type="submission" date="2023-08" db="EMBL/GenBank/DDBJ databases">
        <title>A Necator americanus chromosomal reference genome.</title>
        <authorList>
            <person name="Ilik V."/>
            <person name="Petrzelkova K.J."/>
            <person name="Pardy F."/>
            <person name="Fuh T."/>
            <person name="Niatou-Singa F.S."/>
            <person name="Gouil Q."/>
            <person name="Baker L."/>
            <person name="Ritchie M.E."/>
            <person name="Jex A.R."/>
            <person name="Gazzola D."/>
            <person name="Li H."/>
            <person name="Toshio Fujiwara R."/>
            <person name="Zhan B."/>
            <person name="Aroian R.V."/>
            <person name="Pafco B."/>
            <person name="Schwarz E.M."/>
        </authorList>
    </citation>
    <scope>NUCLEOTIDE SEQUENCE [LARGE SCALE GENOMIC DNA]</scope>
    <source>
        <strain evidence="2 3">Aroian</strain>
        <tissue evidence="2">Whole animal</tissue>
    </source>
</reference>
<feature type="compositionally biased region" description="Polar residues" evidence="1">
    <location>
        <begin position="272"/>
        <end position="282"/>
    </location>
</feature>
<feature type="region of interest" description="Disordered" evidence="1">
    <location>
        <begin position="1"/>
        <end position="29"/>
    </location>
</feature>
<keyword evidence="3" id="KW-1185">Reference proteome</keyword>
<dbReference type="EMBL" id="JAVFWL010000001">
    <property type="protein sequence ID" value="KAK6728913.1"/>
    <property type="molecule type" value="Genomic_DNA"/>
</dbReference>
<organism evidence="2 3">
    <name type="scientific">Necator americanus</name>
    <name type="common">Human hookworm</name>
    <dbReference type="NCBI Taxonomy" id="51031"/>
    <lineage>
        <taxon>Eukaryota</taxon>
        <taxon>Metazoa</taxon>
        <taxon>Ecdysozoa</taxon>
        <taxon>Nematoda</taxon>
        <taxon>Chromadorea</taxon>
        <taxon>Rhabditida</taxon>
        <taxon>Rhabditina</taxon>
        <taxon>Rhabditomorpha</taxon>
        <taxon>Strongyloidea</taxon>
        <taxon>Ancylostomatidae</taxon>
        <taxon>Bunostominae</taxon>
        <taxon>Necator</taxon>
    </lineage>
</organism>
<sequence length="831" mass="90268">MAKRQFPQAPGMYPPEEMKNDVPKVPRNPYQMSMLEDAGVIENYQFYYEKDVKELKPPGSGDKRGSFISDLNSGSTPLHGSSQVPKKSLYINESPRSPGSSQPGKTPLTNKVTSYNDGPKVNRPSSLVDSGHFGQPEAYYEEGGGKGPIPPHRTGTSDSPTGRGLIKSYGGRTSDATTGKGPIPPEGAGALGSASGEINEYVGWTPLPSHKSALVHRGDTKTGYEDLNEPPAISHDIKPPAVPEPERDNNEVIDPYITQTPKKYEGALARSKPSSDVETNTSGKGGGGSPAARPTWKSNELKEAVGMDEFPLQELDNDDREQHLHIGTGPSDKESERGYGGGSRSKLSGREELTNRNGHAGNSGATIVVGTAENHEMPEKTLKTSTRTKYDSFLMTRGLPGDDRDILKKDSRCCPCCRDPMDRSGVATQKHSGGRVAGRSESNNPLQRQQHEVAPSRSSNIFADDLRKLSKLGDMLESPSFQKSRSGVPEVKTEVVREVHVLRASDPEVLIPTPTNGISSERAVRVEPRIRDRIMESSDIIPSSHGPTSTITLQRSASPLSPSVPGGQYVSPLTPPTSASFVPPQHFVPAVPQSYPPSIGYPTAGAGCPCAPPPPPPCCAPVQPCCMRLHSRQCQSCTAAGQPKYATRVKRQAHCKACSSNPLISLFTSAPGSSSCSSCKRSDSRSARVKRMGCLPCGKRKKRDIEEEYHRRVKRLGCLPCLGRKKRSPIQTNCKQCSNLGQVLYRFKRTIGCSPCGRKKRETKENNKSNPASCPCLSNHTRTFLLGRKKRAVDSEFDSMYTCDKSCCDYDRCHEIRAQSLHSFSGSVQRN</sequence>
<name>A0ABR1BUZ3_NECAM</name>
<gene>
    <name evidence="2" type="primary">Necator_chrI.g2280</name>
    <name evidence="2" type="ORF">RB195_006153</name>
</gene>
<evidence type="ECO:0000313" key="2">
    <source>
        <dbReference type="EMBL" id="KAK6728913.1"/>
    </source>
</evidence>